<sequence length="425" mass="46320">MSQKLGFWSVLGLVIGSQLGTAILILPAGLAPFGIFSLVGWIVSSCGAIIIALLFGILCARFPQTGGPHVYLKQAFGNDVAFFTGWTYWIISWVSTAVVVISAVTYLTPLIGVHNSFICLIMQILLLFAVMLLNFKGIGVAGRAEFILAMLKFIPLIIIPVVALYQFDSNNFVMDKRITNLTFSQILGEVTLLTFWGFIGVESATAQAGSVINPSKTIPRAIVMGTLCVAILYLINSIGIIGLIPREDLIHSNAPYVDATQIIFSGQWHLLISLLASIICIGTLNAWVLISGQIALGLAQDGLMPSFFAKKNKNGAPIWSLFVSCIGILLLLISTTNEDLSEQVTAIISFSVISFLFVYLSCSVAFLKLLLAKLEESSLYKWLIAFGSIAFCLWIICETPLKVIIPAISFILSGVPVYFLWYKRQ</sequence>
<evidence type="ECO:0000256" key="2">
    <source>
        <dbReference type="ARBA" id="ARBA00008220"/>
    </source>
</evidence>
<evidence type="ECO:0000256" key="7">
    <source>
        <dbReference type="ARBA" id="ARBA00023136"/>
    </source>
</evidence>
<evidence type="ECO:0000256" key="5">
    <source>
        <dbReference type="ARBA" id="ARBA00022692"/>
    </source>
</evidence>
<organism evidence="10">
    <name type="scientific">Candidatus Tisiphia endosymbiont of Sergentomyia squamirostris</name>
    <dbReference type="NCBI Taxonomy" id="3113639"/>
    <lineage>
        <taxon>Bacteria</taxon>
        <taxon>Pseudomonadati</taxon>
        <taxon>Pseudomonadota</taxon>
        <taxon>Alphaproteobacteria</taxon>
        <taxon>Rickettsiales</taxon>
        <taxon>Rickettsiaceae</taxon>
        <taxon>Rickettsieae</taxon>
        <taxon>Candidatus Tisiphia</taxon>
    </lineage>
</organism>
<dbReference type="GO" id="GO:0005886">
    <property type="term" value="C:plasma membrane"/>
    <property type="evidence" value="ECO:0007669"/>
    <property type="project" value="UniProtKB-SubCell"/>
</dbReference>
<keyword evidence="7 9" id="KW-0472">Membrane</keyword>
<evidence type="ECO:0000313" key="10">
    <source>
        <dbReference type="EMBL" id="BFD45710.1"/>
    </source>
</evidence>
<feature type="transmembrane region" description="Helical" evidence="9">
    <location>
        <begin position="7"/>
        <end position="29"/>
    </location>
</feature>
<comment type="subcellular location">
    <subcellularLocation>
        <location evidence="1">Cell membrane</location>
        <topology evidence="1">Multi-pass membrane protein</topology>
    </subcellularLocation>
</comment>
<reference evidence="10" key="1">
    <citation type="submission" date="2024-01" db="EMBL/GenBank/DDBJ databases">
        <title>Sequencing the genomes of a sandfly, Sergentomyia squamirostris, and its two endosymbionts.</title>
        <authorList>
            <person name="Itokawa K."/>
            <person name="Sanjoba C."/>
        </authorList>
    </citation>
    <scope>NUCLEOTIDE SEQUENCE</scope>
    <source>
        <strain evidence="10">RiSSQ</strain>
    </source>
</reference>
<dbReference type="Gene3D" id="1.20.1740.10">
    <property type="entry name" value="Amino acid/polyamine transporter I"/>
    <property type="match status" value="1"/>
</dbReference>
<feature type="transmembrane region" description="Helical" evidence="9">
    <location>
        <begin position="316"/>
        <end position="334"/>
    </location>
</feature>
<dbReference type="PANTHER" id="PTHR42770">
    <property type="entry name" value="AMINO ACID TRANSPORTER-RELATED"/>
    <property type="match status" value="1"/>
</dbReference>
<dbReference type="Pfam" id="PF13520">
    <property type="entry name" value="AA_permease_2"/>
    <property type="match status" value="1"/>
</dbReference>
<feature type="transmembrane region" description="Helical" evidence="9">
    <location>
        <begin position="346"/>
        <end position="367"/>
    </location>
</feature>
<feature type="transmembrane region" description="Helical" evidence="9">
    <location>
        <begin position="182"/>
        <end position="201"/>
    </location>
</feature>
<dbReference type="PANTHER" id="PTHR42770:SF18">
    <property type="entry name" value="ARGININE_AGMATINE ANTIPORTER"/>
    <property type="match status" value="1"/>
</dbReference>
<keyword evidence="6 9" id="KW-1133">Transmembrane helix</keyword>
<feature type="transmembrane region" description="Helical" evidence="9">
    <location>
        <begin position="113"/>
        <end position="134"/>
    </location>
</feature>
<evidence type="ECO:0000256" key="1">
    <source>
        <dbReference type="ARBA" id="ARBA00004651"/>
    </source>
</evidence>
<evidence type="ECO:0000256" key="9">
    <source>
        <dbReference type="SAM" id="Phobius"/>
    </source>
</evidence>
<feature type="transmembrane region" description="Helical" evidence="9">
    <location>
        <begin position="403"/>
        <end position="422"/>
    </location>
</feature>
<feature type="transmembrane region" description="Helical" evidence="9">
    <location>
        <begin position="146"/>
        <end position="167"/>
    </location>
</feature>
<dbReference type="PIRSF" id="PIRSF006060">
    <property type="entry name" value="AA_transporter"/>
    <property type="match status" value="1"/>
</dbReference>
<gene>
    <name evidence="10" type="ORF">DMENIID0002_03560</name>
</gene>
<proteinExistence type="inferred from homology"/>
<feature type="transmembrane region" description="Helical" evidence="9">
    <location>
        <begin position="379"/>
        <end position="397"/>
    </location>
</feature>
<evidence type="ECO:0000256" key="3">
    <source>
        <dbReference type="ARBA" id="ARBA00021069"/>
    </source>
</evidence>
<protein>
    <recommendedName>
        <fullName evidence="3">Arginine/agmatine antiporter</fullName>
    </recommendedName>
</protein>
<comment type="function">
    <text evidence="8">Major component of the acid-resistance (AR) system allowing enteric pathogens to survive the acidic environment in the stomach. Exchanges extracellular arginine for its intracellular decarboxylation product agmatine (Agm) thereby expelling intracellular protons. Probably undergoes several conformational states in order to translocate the substrate across the membrane; keeps the substrate accessible to only 1 side of the membrane at a time by opening and closing 3 membrane-internal gates.</text>
</comment>
<evidence type="ECO:0000256" key="6">
    <source>
        <dbReference type="ARBA" id="ARBA00022989"/>
    </source>
</evidence>
<dbReference type="AlphaFoldDB" id="A0AAT9G7K4"/>
<feature type="transmembrane region" description="Helical" evidence="9">
    <location>
        <begin position="270"/>
        <end position="296"/>
    </location>
</feature>
<feature type="transmembrane region" description="Helical" evidence="9">
    <location>
        <begin position="35"/>
        <end position="59"/>
    </location>
</feature>
<keyword evidence="5 9" id="KW-0812">Transmembrane</keyword>
<feature type="transmembrane region" description="Helical" evidence="9">
    <location>
        <begin position="222"/>
        <end position="244"/>
    </location>
</feature>
<evidence type="ECO:0000256" key="8">
    <source>
        <dbReference type="ARBA" id="ARBA00045636"/>
    </source>
</evidence>
<dbReference type="InterPro" id="IPR002293">
    <property type="entry name" value="AA/rel_permease1"/>
</dbReference>
<dbReference type="InterPro" id="IPR050367">
    <property type="entry name" value="APC_superfamily"/>
</dbReference>
<accession>A0AAT9G7K4</accession>
<keyword evidence="4" id="KW-1003">Cell membrane</keyword>
<comment type="similarity">
    <text evidence="2">Belongs to the amino acid-polyamine-organocation (APC) superfamily. Basic amino acid/polyamine antiporter (APA) (TC 2.A.3.2) family.</text>
</comment>
<feature type="transmembrane region" description="Helical" evidence="9">
    <location>
        <begin position="80"/>
        <end position="107"/>
    </location>
</feature>
<dbReference type="EMBL" id="AP029170">
    <property type="protein sequence ID" value="BFD45710.1"/>
    <property type="molecule type" value="Genomic_DNA"/>
</dbReference>
<name>A0AAT9G7K4_9RICK</name>
<dbReference type="GO" id="GO:0022857">
    <property type="term" value="F:transmembrane transporter activity"/>
    <property type="evidence" value="ECO:0007669"/>
    <property type="project" value="InterPro"/>
</dbReference>
<evidence type="ECO:0000256" key="4">
    <source>
        <dbReference type="ARBA" id="ARBA00022475"/>
    </source>
</evidence>